<evidence type="ECO:0000313" key="3">
    <source>
        <dbReference type="Proteomes" id="UP000054270"/>
    </source>
</evidence>
<feature type="region of interest" description="Disordered" evidence="1">
    <location>
        <begin position="81"/>
        <end position="104"/>
    </location>
</feature>
<evidence type="ECO:0000256" key="1">
    <source>
        <dbReference type="SAM" id="MobiDB-lite"/>
    </source>
</evidence>
<protein>
    <submittedName>
        <fullName evidence="2">Uncharacterized protein</fullName>
    </submittedName>
</protein>
<dbReference type="AlphaFoldDB" id="A0A0D2MA76"/>
<evidence type="ECO:0000313" key="2">
    <source>
        <dbReference type="EMBL" id="KJA20238.1"/>
    </source>
</evidence>
<dbReference type="STRING" id="945553.A0A0D2MA76"/>
<reference evidence="3" key="1">
    <citation type="submission" date="2014-04" db="EMBL/GenBank/DDBJ databases">
        <title>Evolutionary Origins and Diversification of the Mycorrhizal Mutualists.</title>
        <authorList>
            <consortium name="DOE Joint Genome Institute"/>
            <consortium name="Mycorrhizal Genomics Consortium"/>
            <person name="Kohler A."/>
            <person name="Kuo A."/>
            <person name="Nagy L.G."/>
            <person name="Floudas D."/>
            <person name="Copeland A."/>
            <person name="Barry K.W."/>
            <person name="Cichocki N."/>
            <person name="Veneault-Fourrey C."/>
            <person name="LaButti K."/>
            <person name="Lindquist E.A."/>
            <person name="Lipzen A."/>
            <person name="Lundell T."/>
            <person name="Morin E."/>
            <person name="Murat C."/>
            <person name="Riley R."/>
            <person name="Ohm R."/>
            <person name="Sun H."/>
            <person name="Tunlid A."/>
            <person name="Henrissat B."/>
            <person name="Grigoriev I.V."/>
            <person name="Hibbett D.S."/>
            <person name="Martin F."/>
        </authorList>
    </citation>
    <scope>NUCLEOTIDE SEQUENCE [LARGE SCALE GENOMIC DNA]</scope>
    <source>
        <strain evidence="3">FD-334 SS-4</strain>
    </source>
</reference>
<name>A0A0D2MA76_HYPSF</name>
<dbReference type="Proteomes" id="UP000054270">
    <property type="component" value="Unassembled WGS sequence"/>
</dbReference>
<dbReference type="OrthoDB" id="3254913at2759"/>
<gene>
    <name evidence="2" type="ORF">HYPSUDRAFT_56152</name>
</gene>
<dbReference type="OMA" id="HKEQHIM"/>
<organism evidence="2 3">
    <name type="scientific">Hypholoma sublateritium (strain FD-334 SS-4)</name>
    <dbReference type="NCBI Taxonomy" id="945553"/>
    <lineage>
        <taxon>Eukaryota</taxon>
        <taxon>Fungi</taxon>
        <taxon>Dikarya</taxon>
        <taxon>Basidiomycota</taxon>
        <taxon>Agaricomycotina</taxon>
        <taxon>Agaricomycetes</taxon>
        <taxon>Agaricomycetidae</taxon>
        <taxon>Agaricales</taxon>
        <taxon>Agaricineae</taxon>
        <taxon>Strophariaceae</taxon>
        <taxon>Hypholoma</taxon>
    </lineage>
</organism>
<proteinExistence type="predicted"/>
<accession>A0A0D2MA76</accession>
<dbReference type="EMBL" id="KN817569">
    <property type="protein sequence ID" value="KJA20238.1"/>
    <property type="molecule type" value="Genomic_DNA"/>
</dbReference>
<keyword evidence="3" id="KW-1185">Reference proteome</keyword>
<sequence length="104" mass="11609">MPLRAPIAEDTAPAPTHAPIVLPEIPTADLSLSMDFTTFIDPDSVEGQKIHKRASNVMKLAQENEKLKAELKAMTDRLEAAERAAARRREQLHKEQHIMEEPSS</sequence>